<keyword evidence="2" id="KW-0812">Transmembrane</keyword>
<name>A0A6N7L529_9ACTN</name>
<dbReference type="PANTHER" id="PTHR34211:SF3">
    <property type="entry name" value="CALCINEURIN-LIKE METALLO-PHOSPHOESTERASE SUPERFAMILY PROTEIN"/>
    <property type="match status" value="1"/>
</dbReference>
<keyword evidence="2" id="KW-0472">Membrane</keyword>
<keyword evidence="4" id="KW-1185">Reference proteome</keyword>
<comment type="caution">
    <text evidence="3">The sequence shown here is derived from an EMBL/GenBank/DDBJ whole genome shotgun (WGS) entry which is preliminary data.</text>
</comment>
<dbReference type="OrthoDB" id="500534at2"/>
<sequence length="623" mass="67812">MKVHELREHAEEIGFTPQEQTRWLAPSQLARTAVKVVLALVFAGYADKREIQGALPSRLLHAPLRRSGAHESEARESEAQELWFDFVADLGDGFDATSSVAWALAAEKLTVEAPGQAPPGLSRGSLLVLGGDEVYPVASARGYEDKMSGPYRAALPSADDQPLLVALPGNHDWYDGLTAFLRIFAQQRPIGGWQTRQTRSYFVVQLPQRWWLVGLDSQLGEYFDDPQLRYFASHLSANLEPGDGVIVCSAEPTWVKSADKDADAFDALHWFDRNYVRTRVDPQTGERSPTHASIRLWLTGDRHHYTRYAERLPEDPAGSDGGLPPDPRRRQMVTCGLGGAYLAATHRLPAALPLPPGGSRLRERDEPPVVFERAGTTHPTPAESRRIVRGLAEPWCPGWLPRRNPGFAELTGGLHAVLFLLLSFLFALSQGVLRPVDAVRDAGAGDVGGFVGGFCAAVVALLALRWAYRLARPRVRATPSTALVAVLLQVAVALAVLAVAVAVPFPDSWSGWTVLVACLVLAGLVGALLGSEAFALWVLSARSGAAVEWQMSGQSIEDHKGFLRLHLAPDGDLTLYPLVLDGICRDWELRDDLALGKRPVPAQPPAVRLLEDPVVITRNGSPP</sequence>
<feature type="region of interest" description="Disordered" evidence="1">
    <location>
        <begin position="311"/>
        <end position="330"/>
    </location>
</feature>
<evidence type="ECO:0000313" key="3">
    <source>
        <dbReference type="EMBL" id="MQS17033.1"/>
    </source>
</evidence>
<dbReference type="PANTHER" id="PTHR34211">
    <property type="entry name" value="CALCINEURIN-LIKE METALLO-PHOSPHOESTERASE SUPERFAMILY PROTEIN"/>
    <property type="match status" value="1"/>
</dbReference>
<feature type="transmembrane region" description="Helical" evidence="2">
    <location>
        <begin position="407"/>
        <end position="427"/>
    </location>
</feature>
<dbReference type="EMBL" id="WBOF01000003">
    <property type="protein sequence ID" value="MQS17033.1"/>
    <property type="molecule type" value="Genomic_DNA"/>
</dbReference>
<dbReference type="SUPFAM" id="SSF56300">
    <property type="entry name" value="Metallo-dependent phosphatases"/>
    <property type="match status" value="1"/>
</dbReference>
<evidence type="ECO:0000313" key="4">
    <source>
        <dbReference type="Proteomes" id="UP000450000"/>
    </source>
</evidence>
<dbReference type="AlphaFoldDB" id="A0A6N7L529"/>
<dbReference type="Proteomes" id="UP000450000">
    <property type="component" value="Unassembled WGS sequence"/>
</dbReference>
<dbReference type="RefSeq" id="WP_153468923.1">
    <property type="nucleotide sequence ID" value="NZ_WBOF01000003.1"/>
</dbReference>
<gene>
    <name evidence="3" type="ORF">F7Q99_33800</name>
</gene>
<protein>
    <recommendedName>
        <fullName evidence="5">Metallophosphoesterase</fullName>
    </recommendedName>
</protein>
<organism evidence="3 4">
    <name type="scientific">Streptomyces kaniharaensis</name>
    <dbReference type="NCBI Taxonomy" id="212423"/>
    <lineage>
        <taxon>Bacteria</taxon>
        <taxon>Bacillati</taxon>
        <taxon>Actinomycetota</taxon>
        <taxon>Actinomycetes</taxon>
        <taxon>Kitasatosporales</taxon>
        <taxon>Streptomycetaceae</taxon>
        <taxon>Streptomyces</taxon>
    </lineage>
</organism>
<feature type="transmembrane region" description="Helical" evidence="2">
    <location>
        <begin position="480"/>
        <end position="503"/>
    </location>
</feature>
<reference evidence="3 4" key="1">
    <citation type="submission" date="2019-09" db="EMBL/GenBank/DDBJ databases">
        <title>Genome Sequences of Streptomyces kaniharaensis ATCC 21070.</title>
        <authorList>
            <person name="Zhu W."/>
            <person name="De Crecy-Lagard V."/>
            <person name="Richards N.G."/>
        </authorList>
    </citation>
    <scope>NUCLEOTIDE SEQUENCE [LARGE SCALE GENOMIC DNA]</scope>
    <source>
        <strain evidence="3 4">SF-557</strain>
    </source>
</reference>
<accession>A0A6N7L529</accession>
<evidence type="ECO:0000256" key="2">
    <source>
        <dbReference type="SAM" id="Phobius"/>
    </source>
</evidence>
<evidence type="ECO:0000256" key="1">
    <source>
        <dbReference type="SAM" id="MobiDB-lite"/>
    </source>
</evidence>
<feature type="transmembrane region" description="Helical" evidence="2">
    <location>
        <begin position="447"/>
        <end position="468"/>
    </location>
</feature>
<evidence type="ECO:0008006" key="5">
    <source>
        <dbReference type="Google" id="ProtNLM"/>
    </source>
</evidence>
<proteinExistence type="predicted"/>
<dbReference type="InterPro" id="IPR029052">
    <property type="entry name" value="Metallo-depent_PP-like"/>
</dbReference>
<keyword evidence="2" id="KW-1133">Transmembrane helix</keyword>